<keyword evidence="4" id="KW-0807">Transducer</keyword>
<evidence type="ECO:0000256" key="5">
    <source>
        <dbReference type="SAM" id="Phobius"/>
    </source>
</evidence>
<feature type="domain" description="Methyl-accepting transducer" evidence="6">
    <location>
        <begin position="374"/>
        <end position="603"/>
    </location>
</feature>
<comment type="caution">
    <text evidence="8">The sequence shown here is derived from an EMBL/GenBank/DDBJ whole genome shotgun (WGS) entry which is preliminary data.</text>
</comment>
<dbReference type="CDD" id="cd06225">
    <property type="entry name" value="HAMP"/>
    <property type="match status" value="1"/>
</dbReference>
<dbReference type="CDD" id="cd11386">
    <property type="entry name" value="MCP_signal"/>
    <property type="match status" value="1"/>
</dbReference>
<dbReference type="GO" id="GO:0004888">
    <property type="term" value="F:transmembrane signaling receptor activity"/>
    <property type="evidence" value="ECO:0007669"/>
    <property type="project" value="InterPro"/>
</dbReference>
<keyword evidence="5" id="KW-0472">Membrane</keyword>
<keyword evidence="2" id="KW-0488">Methylation</keyword>
<evidence type="ECO:0000259" key="6">
    <source>
        <dbReference type="PROSITE" id="PS50111"/>
    </source>
</evidence>
<evidence type="ECO:0000256" key="4">
    <source>
        <dbReference type="PROSITE-ProRule" id="PRU00284"/>
    </source>
</evidence>
<feature type="transmembrane region" description="Helical" evidence="5">
    <location>
        <begin position="294"/>
        <end position="313"/>
    </location>
</feature>
<dbReference type="CDD" id="cd12912">
    <property type="entry name" value="PDC2_MCP_like"/>
    <property type="match status" value="1"/>
</dbReference>
<dbReference type="PROSITE" id="PS50885">
    <property type="entry name" value="HAMP"/>
    <property type="match status" value="1"/>
</dbReference>
<dbReference type="SMART" id="SM00304">
    <property type="entry name" value="HAMP"/>
    <property type="match status" value="1"/>
</dbReference>
<evidence type="ECO:0000256" key="3">
    <source>
        <dbReference type="ARBA" id="ARBA00029447"/>
    </source>
</evidence>
<dbReference type="SUPFAM" id="SSF58104">
    <property type="entry name" value="Methyl-accepting chemotaxis protein (MCP) signaling domain"/>
    <property type="match status" value="1"/>
</dbReference>
<dbReference type="InterPro" id="IPR004089">
    <property type="entry name" value="MCPsignal_dom"/>
</dbReference>
<organism evidence="8 9">
    <name type="scientific">Burkholderia latens</name>
    <dbReference type="NCBI Taxonomy" id="488446"/>
    <lineage>
        <taxon>Bacteria</taxon>
        <taxon>Pseudomonadati</taxon>
        <taxon>Pseudomonadota</taxon>
        <taxon>Betaproteobacteria</taxon>
        <taxon>Burkholderiales</taxon>
        <taxon>Burkholderiaceae</taxon>
        <taxon>Burkholderia</taxon>
        <taxon>Burkholderia cepacia complex</taxon>
    </lineage>
</organism>
<protein>
    <submittedName>
        <fullName evidence="8">Chemotaxis protein</fullName>
    </submittedName>
</protein>
<dbReference type="Gene3D" id="1.10.287.950">
    <property type="entry name" value="Methyl-accepting chemotaxis protein"/>
    <property type="match status" value="1"/>
</dbReference>
<feature type="domain" description="HAMP" evidence="7">
    <location>
        <begin position="315"/>
        <end position="369"/>
    </location>
</feature>
<dbReference type="PANTHER" id="PTHR43531">
    <property type="entry name" value="PROTEIN ICFG"/>
    <property type="match status" value="1"/>
</dbReference>
<dbReference type="PANTHER" id="PTHR43531:SF14">
    <property type="entry name" value="METHYL-ACCEPTING CHEMOTAXIS PROTEIN I-RELATED"/>
    <property type="match status" value="1"/>
</dbReference>
<sequence>MHFWRKLSIQNKLIFSMTSCLLVFVAISSGLSIRLIGDAVRERVVREELPTAVNGIRADVQRQMAGPIAASRLLARDAFLLQWEADGEPDAGTRNWIQLAKNVKDEQKAASVQWASLKSSNYYNEAGLQRKVTDKDQWLTSFLASGKAYDVNMDREVTLGGYMMFINSRVELDGAAVGVASMSLSVDALAKGIAAYRIGDTGFAYLVRPDGAIMMHRDTSLIDGKHFLKDAPGLPRDASSTLLAGKPYAYLSVDGEDGARFIATSFIPELNAYVVVEVPQAELLGPVTRAIRSAALVAAIVGLGVALVVIWLVGRAIAAPIRRAATLLSEIASGQGDLTRRMTVESGDEIGQLSDAFNRFVSSLSTLVHRIRAASASIATGSAQIASGNADLSERTEAQSGNLERTASSMEEITAVVRNNTETATTAAQLITGAADTATRGGRVVGEVVTTMEQISDASRRISEIIVMIDSISFQTNILALNAAVEAARAGEQGRGFAVVASEVRNLAQRSAHAAKEIKVLIEHSAGTVNTGSRLVSEAGNVMRDVVSQVQGVSAMMSEIAEASIEQSAGIDQIGGAVQSLDQMTQQNAALVEQSAAAAQSLKQQAAELTRLVSAFKIDDDARMPKSDD</sequence>
<dbReference type="GO" id="GO:0005886">
    <property type="term" value="C:plasma membrane"/>
    <property type="evidence" value="ECO:0007669"/>
    <property type="project" value="TreeGrafter"/>
</dbReference>
<dbReference type="GO" id="GO:0007165">
    <property type="term" value="P:signal transduction"/>
    <property type="evidence" value="ECO:0007669"/>
    <property type="project" value="UniProtKB-KW"/>
</dbReference>
<dbReference type="InterPro" id="IPR004090">
    <property type="entry name" value="Chemotax_Me-accpt_rcpt"/>
</dbReference>
<evidence type="ECO:0000313" key="9">
    <source>
        <dbReference type="Proteomes" id="UP000056450"/>
    </source>
</evidence>
<reference evidence="8 9" key="1">
    <citation type="submission" date="2015-11" db="EMBL/GenBank/DDBJ databases">
        <title>Expanding the genomic diversity of Burkholderia species for the development of highly accurate diagnostics.</title>
        <authorList>
            <person name="Sahl J."/>
            <person name="Keim P."/>
            <person name="Wagner D."/>
        </authorList>
    </citation>
    <scope>NUCLEOTIDE SEQUENCE [LARGE SCALE GENOMIC DNA]</scope>
    <source>
        <strain evidence="8 9">RF32-BP12</strain>
    </source>
</reference>
<dbReference type="Pfam" id="PF00672">
    <property type="entry name" value="HAMP"/>
    <property type="match status" value="1"/>
</dbReference>
<gene>
    <name evidence="8" type="ORF">WI41_12235</name>
</gene>
<dbReference type="GO" id="GO:0006935">
    <property type="term" value="P:chemotaxis"/>
    <property type="evidence" value="ECO:0007669"/>
    <property type="project" value="InterPro"/>
</dbReference>
<dbReference type="RefSeq" id="WP_059545188.1">
    <property type="nucleotide sequence ID" value="NZ_LOTQ01000014.1"/>
</dbReference>
<keyword evidence="5" id="KW-0812">Transmembrane</keyword>
<comment type="subcellular location">
    <subcellularLocation>
        <location evidence="1">Membrane</location>
    </subcellularLocation>
</comment>
<evidence type="ECO:0000259" key="7">
    <source>
        <dbReference type="PROSITE" id="PS50885"/>
    </source>
</evidence>
<evidence type="ECO:0000313" key="8">
    <source>
        <dbReference type="EMBL" id="KVA10040.1"/>
    </source>
</evidence>
<dbReference type="EMBL" id="LOTQ01000014">
    <property type="protein sequence ID" value="KVA10040.1"/>
    <property type="molecule type" value="Genomic_DNA"/>
</dbReference>
<keyword evidence="5" id="KW-1133">Transmembrane helix</keyword>
<evidence type="ECO:0000256" key="2">
    <source>
        <dbReference type="ARBA" id="ARBA00022481"/>
    </source>
</evidence>
<proteinExistence type="inferred from homology"/>
<dbReference type="SMART" id="SM00283">
    <property type="entry name" value="MA"/>
    <property type="match status" value="1"/>
</dbReference>
<dbReference type="PRINTS" id="PR00260">
    <property type="entry name" value="CHEMTRNSDUCR"/>
</dbReference>
<accession>A0AAP1GA48</accession>
<dbReference type="InterPro" id="IPR051310">
    <property type="entry name" value="MCP_chemotaxis"/>
</dbReference>
<dbReference type="Pfam" id="PF00015">
    <property type="entry name" value="MCPsignal"/>
    <property type="match status" value="1"/>
</dbReference>
<dbReference type="AlphaFoldDB" id="A0AAP1GA48"/>
<dbReference type="InterPro" id="IPR003660">
    <property type="entry name" value="HAMP_dom"/>
</dbReference>
<dbReference type="PROSITE" id="PS50111">
    <property type="entry name" value="CHEMOTAXIS_TRANSDUC_2"/>
    <property type="match status" value="1"/>
</dbReference>
<dbReference type="Gene3D" id="3.30.450.20">
    <property type="entry name" value="PAS domain"/>
    <property type="match status" value="1"/>
</dbReference>
<dbReference type="FunFam" id="1.10.287.950:FF:000001">
    <property type="entry name" value="Methyl-accepting chemotaxis sensory transducer"/>
    <property type="match status" value="1"/>
</dbReference>
<evidence type="ECO:0000256" key="1">
    <source>
        <dbReference type="ARBA" id="ARBA00004370"/>
    </source>
</evidence>
<dbReference type="Proteomes" id="UP000056450">
    <property type="component" value="Unassembled WGS sequence"/>
</dbReference>
<name>A0AAP1GA48_9BURK</name>
<comment type="similarity">
    <text evidence="3">Belongs to the methyl-accepting chemotaxis (MCP) protein family.</text>
</comment>